<dbReference type="PIRSF" id="PIRSF001265">
    <property type="entry name" value="H+-PPase"/>
    <property type="match status" value="1"/>
</dbReference>
<comment type="cofactor">
    <cofactor evidence="9">
        <name>Mg(2+)</name>
        <dbReference type="ChEBI" id="CHEBI:18420"/>
    </cofactor>
</comment>
<dbReference type="GO" id="GO:0012505">
    <property type="term" value="C:endomembrane system"/>
    <property type="evidence" value="ECO:0007669"/>
    <property type="project" value="UniProtKB-SubCell"/>
</dbReference>
<keyword evidence="9" id="KW-1003">Cell membrane</keyword>
<proteinExistence type="inferred from homology"/>
<evidence type="ECO:0000256" key="1">
    <source>
        <dbReference type="ARBA" id="ARBA00004127"/>
    </source>
</evidence>
<dbReference type="Proteomes" id="UP000233435">
    <property type="component" value="Unassembled WGS sequence"/>
</dbReference>
<keyword evidence="2 9" id="KW-0813">Transport</keyword>
<keyword evidence="5 9" id="KW-1278">Translocase</keyword>
<feature type="transmembrane region" description="Helical" evidence="9">
    <location>
        <begin position="510"/>
        <end position="532"/>
    </location>
</feature>
<dbReference type="EMBL" id="PJEO01000056">
    <property type="protein sequence ID" value="PKQ43692.1"/>
    <property type="molecule type" value="Genomic_DNA"/>
</dbReference>
<evidence type="ECO:0000256" key="6">
    <source>
        <dbReference type="ARBA" id="ARBA00022989"/>
    </source>
</evidence>
<dbReference type="OrthoDB" id="9808652at2"/>
<keyword evidence="7 9" id="KW-0406">Ion transport</keyword>
<dbReference type="InterPro" id="IPR004131">
    <property type="entry name" value="PPase-energised_H-pump"/>
</dbReference>
<keyword evidence="9" id="KW-0630">Potassium</keyword>
<feature type="transmembrane region" description="Helical" evidence="9">
    <location>
        <begin position="628"/>
        <end position="646"/>
    </location>
</feature>
<dbReference type="GO" id="GO:0009678">
    <property type="term" value="F:diphosphate hydrolysis-driven proton transmembrane transporter activity"/>
    <property type="evidence" value="ECO:0007669"/>
    <property type="project" value="UniProtKB-UniRule"/>
</dbReference>
<comment type="caution">
    <text evidence="10">The sequence shown here is derived from an EMBL/GenBank/DDBJ whole genome shotgun (WGS) entry which is preliminary data.</text>
</comment>
<feature type="transmembrane region" description="Helical" evidence="9">
    <location>
        <begin position="268"/>
        <end position="288"/>
    </location>
</feature>
<keyword evidence="8 9" id="KW-0472">Membrane</keyword>
<evidence type="ECO:0000256" key="8">
    <source>
        <dbReference type="ARBA" id="ARBA00023136"/>
    </source>
</evidence>
<sequence>MELIVNFLPLFGVLGLLFVFVKSAWVTKQEAGNEKMTRIAKSIADGAMSFLKAEYKILSIFVIAVAILLFFKGSNEAGSNGMVALSFVVGAICSALAGFIGMKVATKANVRTTQAARTSLGKALEVAFAGGAVMGLGVVGLGVLGLSGLFAIYQEIWPGADNLGLVLNVLSGFSLGASSIALFARVGGGIYTKAADVGADLVGKVEAGIPEDHPLNPATIADNVGDNVGDVAGMGADLFESYVGSIIGTMVLGAFIITPDFAGLGAVYLPLVLAAVGIIMSIIGTFFVKVKDGGNPQSALNIGEFGSAGLMVIASYFIIDILIPQTWIYDEVTYSSMGVFWATIAGLLAGLAVGKITEYYTGTGTKPVNSIVKQSETGAATNIIAGLGVGMMSTMFPILFIAAAILVSHHFAGLYGIAIAAVGMLANTGIQLAVDAYGPISDNAGGIAEMAELPHEVRERTDKLDAVGNTTAAIGKGFAIASAALTALALFAAFMKVANVSSIDVSKPNIMAGLLVGGMLPFVFSALSMNAVGRAAMAMIEEVRRQFRDIPQLKAALAVMRKYDSDMSKASKEDRAIFDAADGYAEYEKCVDISTKASIREMVLPGLLAIAVPVAVGFIGGAEMLGGLLAGVTTCGVLMAIFQSNAGGAWDNAKKMIEADGRKGTDAHKAAVVGDTVGDPFKDTSGPSLNILLKLMSVVALVIAPSIALPSDDIMTAYVSNNEIQKEMVSKEVKVDMMENEDGSYKAVVTTVISKNGETSTSYESFTGTEEAVKANVEAFKNKDNTDKSETTNAQIVEEVIVK</sequence>
<dbReference type="GO" id="GO:0030955">
    <property type="term" value="F:potassium ion binding"/>
    <property type="evidence" value="ECO:0007669"/>
    <property type="project" value="UniProtKB-UniRule"/>
</dbReference>
<comment type="activity regulation">
    <text evidence="9">Requires K(+) for maximal activity.</text>
</comment>
<keyword evidence="3 9" id="KW-0812">Transmembrane</keyword>
<feature type="transmembrane region" description="Helical" evidence="9">
    <location>
        <begin position="339"/>
        <end position="362"/>
    </location>
</feature>
<evidence type="ECO:0000313" key="11">
    <source>
        <dbReference type="Proteomes" id="UP000233435"/>
    </source>
</evidence>
<comment type="subunit">
    <text evidence="9">Homodimer.</text>
</comment>
<evidence type="ECO:0000313" key="10">
    <source>
        <dbReference type="EMBL" id="PKQ43692.1"/>
    </source>
</evidence>
<evidence type="ECO:0000256" key="5">
    <source>
        <dbReference type="ARBA" id="ARBA00022967"/>
    </source>
</evidence>
<comment type="caution">
    <text evidence="9">Lacks conserved residue(s) required for the propagation of feature annotation.</text>
</comment>
<evidence type="ECO:0000256" key="9">
    <source>
        <dbReference type="HAMAP-Rule" id="MF_01129"/>
    </source>
</evidence>
<feature type="transmembrane region" description="Helical" evidence="9">
    <location>
        <begin position="126"/>
        <end position="153"/>
    </location>
</feature>
<feature type="transmembrane region" description="Helical" evidence="9">
    <location>
        <begin position="6"/>
        <end position="26"/>
    </location>
</feature>
<organism evidence="10 11">
    <name type="scientific">Confluentibacter flavum</name>
    <dbReference type="NCBI Taxonomy" id="1909700"/>
    <lineage>
        <taxon>Bacteria</taxon>
        <taxon>Pseudomonadati</taxon>
        <taxon>Bacteroidota</taxon>
        <taxon>Flavobacteriia</taxon>
        <taxon>Flavobacteriales</taxon>
        <taxon>Flavobacteriaceae</taxon>
        <taxon>Confluentibacter</taxon>
    </lineage>
</organism>
<feature type="transmembrane region" description="Helical" evidence="9">
    <location>
        <begin position="478"/>
        <end position="498"/>
    </location>
</feature>
<evidence type="ECO:0000256" key="3">
    <source>
        <dbReference type="ARBA" id="ARBA00022692"/>
    </source>
</evidence>
<protein>
    <recommendedName>
        <fullName evidence="9">Putative K(+)-stimulated pyrophosphate-energized sodium pump</fullName>
        <ecNumber evidence="9">7.2.3.1</ecNumber>
    </recommendedName>
    <alternativeName>
        <fullName evidence="9">Membrane-bound sodium-translocating pyrophosphatase</fullName>
    </alternativeName>
    <alternativeName>
        <fullName evidence="9">Pyrophosphate-energized inorganic pyrophosphatase</fullName>
        <shortName evidence="9">Na(+)-PPase</shortName>
    </alternativeName>
</protein>
<dbReference type="NCBIfam" id="TIGR01104">
    <property type="entry name" value="V_PPase"/>
    <property type="match status" value="1"/>
</dbReference>
<feature type="site" description="Determinant of potassium dependence" evidence="9">
    <location>
        <position position="472"/>
    </location>
</feature>
<dbReference type="Pfam" id="PF03030">
    <property type="entry name" value="H_PPase"/>
    <property type="match status" value="1"/>
</dbReference>
<evidence type="ECO:0000256" key="4">
    <source>
        <dbReference type="ARBA" id="ARBA00022842"/>
    </source>
</evidence>
<dbReference type="GO" id="GO:0005886">
    <property type="term" value="C:plasma membrane"/>
    <property type="evidence" value="ECO:0007669"/>
    <property type="project" value="UniProtKB-SubCell"/>
</dbReference>
<keyword evidence="9" id="KW-0915">Sodium</keyword>
<dbReference type="GO" id="GO:0004427">
    <property type="term" value="F:inorganic diphosphate phosphatase activity"/>
    <property type="evidence" value="ECO:0007669"/>
    <property type="project" value="UniProtKB-UniRule"/>
</dbReference>
<dbReference type="GO" id="GO:0000287">
    <property type="term" value="F:magnesium ion binding"/>
    <property type="evidence" value="ECO:0007669"/>
    <property type="project" value="UniProtKB-UniRule"/>
</dbReference>
<feature type="transmembrane region" description="Helical" evidence="9">
    <location>
        <begin position="383"/>
        <end position="407"/>
    </location>
</feature>
<dbReference type="NCBIfam" id="NF001960">
    <property type="entry name" value="PRK00733.3-5"/>
    <property type="match status" value="1"/>
</dbReference>
<gene>
    <name evidence="9" type="primary">hppA</name>
    <name evidence="10" type="ORF">CSW08_16955</name>
</gene>
<evidence type="ECO:0000256" key="2">
    <source>
        <dbReference type="ARBA" id="ARBA00022448"/>
    </source>
</evidence>
<reference evidence="10 11" key="1">
    <citation type="submission" date="2017-12" db="EMBL/GenBank/DDBJ databases">
        <title>Confluentibacter flavum sp. nov., isolated from the saline lake.</title>
        <authorList>
            <person name="Yu L."/>
        </authorList>
    </citation>
    <scope>NUCLEOTIDE SEQUENCE [LARGE SCALE GENOMIC DNA]</scope>
    <source>
        <strain evidence="10 11">3B</strain>
    </source>
</reference>
<feature type="transmembrane region" description="Helical" evidence="9">
    <location>
        <begin position="300"/>
        <end position="319"/>
    </location>
</feature>
<dbReference type="AlphaFoldDB" id="A0A2N3HFM3"/>
<feature type="transmembrane region" description="Helical" evidence="9">
    <location>
        <begin position="165"/>
        <end position="184"/>
    </location>
</feature>
<comment type="catalytic activity">
    <reaction evidence="9">
        <text>Na(+)(in) + diphosphate + H2O = Na(+)(out) + 2 phosphate + H(+)</text>
        <dbReference type="Rhea" id="RHEA:57884"/>
        <dbReference type="ChEBI" id="CHEBI:15377"/>
        <dbReference type="ChEBI" id="CHEBI:15378"/>
        <dbReference type="ChEBI" id="CHEBI:29101"/>
        <dbReference type="ChEBI" id="CHEBI:33019"/>
        <dbReference type="ChEBI" id="CHEBI:43474"/>
        <dbReference type="EC" id="7.2.3.1"/>
    </reaction>
</comment>
<keyword evidence="4 9" id="KW-0460">Magnesium</keyword>
<dbReference type="HAMAP" id="MF_01129">
    <property type="entry name" value="PPase_energized_pump"/>
    <property type="match status" value="1"/>
</dbReference>
<comment type="similarity">
    <text evidence="9">Belongs to the H(+)-translocating pyrophosphatase (TC 3.A.10) family. K(+)-stimulated subfamily.</text>
</comment>
<keyword evidence="6 9" id="KW-1133">Transmembrane helix</keyword>
<name>A0A2N3HFM3_9FLAO</name>
<dbReference type="GO" id="GO:0006814">
    <property type="term" value="P:sodium ion transport"/>
    <property type="evidence" value="ECO:0007669"/>
    <property type="project" value="UniProtKB-UniRule"/>
</dbReference>
<accession>A0A2N3HFM3</accession>
<comment type="subcellular location">
    <subcellularLocation>
        <location evidence="9">Cell membrane</location>
        <topology evidence="9">Multi-pass membrane protein</topology>
    </subcellularLocation>
    <subcellularLocation>
        <location evidence="1">Endomembrane system</location>
        <topology evidence="1">Multi-pass membrane protein</topology>
    </subcellularLocation>
</comment>
<dbReference type="NCBIfam" id="NF001955">
    <property type="entry name" value="PRK00733.2-4"/>
    <property type="match status" value="1"/>
</dbReference>
<feature type="transmembrane region" description="Helical" evidence="9">
    <location>
        <begin position="242"/>
        <end position="262"/>
    </location>
</feature>
<feature type="transmembrane region" description="Helical" evidence="9">
    <location>
        <begin position="413"/>
        <end position="434"/>
    </location>
</feature>
<dbReference type="EC" id="7.2.3.1" evidence="9"/>
<comment type="function">
    <text evidence="9">Sodium pump that utilizes the energy of pyrophosphate hydrolysis as the driving force for Na(+) movement across the membrane.</text>
</comment>
<feature type="transmembrane region" description="Helical" evidence="9">
    <location>
        <begin position="83"/>
        <end position="105"/>
    </location>
</feature>
<dbReference type="PANTHER" id="PTHR31998">
    <property type="entry name" value="K(+)-INSENSITIVE PYROPHOSPHATE-ENERGIZED PROTON PUMP"/>
    <property type="match status" value="1"/>
</dbReference>
<keyword evidence="9" id="KW-0739">Sodium transport</keyword>
<feature type="transmembrane region" description="Helical" evidence="9">
    <location>
        <begin position="602"/>
        <end position="622"/>
    </location>
</feature>
<dbReference type="RefSeq" id="WP_106661109.1">
    <property type="nucleotide sequence ID" value="NZ_PJEO01000056.1"/>
</dbReference>
<evidence type="ECO:0000256" key="7">
    <source>
        <dbReference type="ARBA" id="ARBA00023065"/>
    </source>
</evidence>
<feature type="transmembrane region" description="Helical" evidence="9">
    <location>
        <begin position="55"/>
        <end position="71"/>
    </location>
</feature>
<keyword evidence="11" id="KW-1185">Reference proteome</keyword>